<keyword evidence="2" id="KW-1185">Reference proteome</keyword>
<protein>
    <submittedName>
        <fullName evidence="1">Uncharacterized protein</fullName>
    </submittedName>
</protein>
<evidence type="ECO:0000313" key="2">
    <source>
        <dbReference type="Proteomes" id="UP000199011"/>
    </source>
</evidence>
<name>A0A1I4Z4A3_9GAMM</name>
<gene>
    <name evidence="1" type="ORF">SAMN05421579_10454</name>
</gene>
<proteinExistence type="predicted"/>
<reference evidence="2" key="1">
    <citation type="submission" date="2016-10" db="EMBL/GenBank/DDBJ databases">
        <authorList>
            <person name="Varghese N."/>
            <person name="Submissions S."/>
        </authorList>
    </citation>
    <scope>NUCLEOTIDE SEQUENCE [LARGE SCALE GENOMIC DNA]</scope>
    <source>
        <strain evidence="2">DSM 16522</strain>
    </source>
</reference>
<accession>A0A1I4Z4A3</accession>
<dbReference type="Proteomes" id="UP000199011">
    <property type="component" value="Unassembled WGS sequence"/>
</dbReference>
<dbReference type="Pfam" id="PF21810">
    <property type="entry name" value="DUF6880"/>
    <property type="match status" value="1"/>
</dbReference>
<sequence>MTGHLLGEIMKNGLTKKQMELLTSFDKEKLLEIIQVIITNNEQAKTTLSSGYLLEPKDILKLIEKEYKKCTKSQRFLDYHEADIFFKELHKMMAPLLNNAISKAPKESEILLEKIVLDFDRVAETKDTSSGGWQDYYFYVIETWVKALALQKDVDKAVVANKLFNIAQKTYFCFNETFLLNYKNDFGLATFQLLRDLFYQHKEYREAIAISKALNDMDFLKMMIDQDIESASIITAYLAYAELLIEDVRADEAIVVLENFRKDHEIQRSRYYDVLMSLLIKANIEEGQKEKAKELCFEAFQNDYSYKFYELYESLIDESERVQAIQLFLDSSRKDGDFQYICFLVEMKKFDLLNEYILTLEEEDKANIVETFGHKLAREGSTGLDKCGFAHSAIFLRRALVSEVLNRGASKYYKYAVSDLKKSFDYSQKLSDWQGLDMHETYLNGLYEKHKRKVSFWALVEEKIKNVSVGKGSVHYEK</sequence>
<dbReference type="EMBL" id="FOVO01000004">
    <property type="protein sequence ID" value="SFN45091.1"/>
    <property type="molecule type" value="Genomic_DNA"/>
</dbReference>
<dbReference type="AlphaFoldDB" id="A0A1I4Z4A3"/>
<organism evidence="1 2">
    <name type="scientific">Xenorhabdus japonica</name>
    <dbReference type="NCBI Taxonomy" id="53341"/>
    <lineage>
        <taxon>Bacteria</taxon>
        <taxon>Pseudomonadati</taxon>
        <taxon>Pseudomonadota</taxon>
        <taxon>Gammaproteobacteria</taxon>
        <taxon>Enterobacterales</taxon>
        <taxon>Morganellaceae</taxon>
        <taxon>Xenorhabdus</taxon>
    </lineage>
</organism>
<dbReference type="STRING" id="53341.SAMN05421579_10454"/>
<evidence type="ECO:0000313" key="1">
    <source>
        <dbReference type="EMBL" id="SFN45091.1"/>
    </source>
</evidence>
<dbReference type="InterPro" id="IPR049245">
    <property type="entry name" value="DUF6880"/>
</dbReference>